<dbReference type="EMBL" id="JQZV01000013">
    <property type="protein sequence ID" value="KGN91590.1"/>
    <property type="molecule type" value="Genomic_DNA"/>
</dbReference>
<name>A0ABR4XJH7_9PORP</name>
<sequence length="587" mass="66336">MQNKKQFYDWKRVLGTLLLLFTLPLFSRCDGTKTEDVTLTILHTTDLHGNVFPYNFIQDEPMKGSYSRISTYVDSVRKADKNMILLDAGDILQGQPTAYYYNFMDTVSSHLMADVLNYLKYDAVTVGNHDIETGHPVYDRFEKDLKMPFLAANVTDTATGNPYFRPYTTIEKDGKRIVILGLTTPSVPNFLPESLWKGMRFEDVVTTAQTYIREIKEKESPDMIVALLHAGRGEKSNLEEPLLEDAGYALATLVPEIDLVCCGHDHASYIDSVAHPQHQKHTYVINPAAGGSFISQTKVTFTPNGIRIAPSLVPLDNTKPSEEFIEKFKSEYDAVKKFISSPVGFTTEPISSRPAFFGPSAFVDLIHRVQLSQFEDADISFSSPLTMNTEVRQGEILMRDLFKLYKYENTTYLLSLSGEEVRSALEYSYASWIRTAKPGEESFLLFKQKETGHKMTKLQEPYYNFDSAHGIRYTVDITKPVGERVTILSLEDGTPFKMDARYKVVVNSYRGSGGGGMLTKGISLSKEQLNGRILRTSEKDLRYLLMQYLQTHNPLTPRPSSTWKFVPENMARKAAAKDSLLLFTPES</sequence>
<proteinExistence type="inferred from homology"/>
<accession>A0ABR4XJH7</accession>
<dbReference type="Gene3D" id="3.60.21.10">
    <property type="match status" value="1"/>
</dbReference>
<dbReference type="PROSITE" id="PS00785">
    <property type="entry name" value="5_NUCLEOTIDASE_1"/>
    <property type="match status" value="1"/>
</dbReference>
<protein>
    <recommendedName>
        <fullName evidence="8">2',3'-cyclic-nucleotide 2'-phosphodiesterase / 3'-nucleotidase</fullName>
    </recommendedName>
</protein>
<dbReference type="PANTHER" id="PTHR11575:SF6">
    <property type="entry name" value="2',3'-CYCLIC-NUCLEOTIDE 2'-PHOSPHODIESTERASE_3'-NUCLEOTIDASE"/>
    <property type="match status" value="1"/>
</dbReference>
<comment type="caution">
    <text evidence="6">The sequence shown here is derived from an EMBL/GenBank/DDBJ whole genome shotgun (WGS) entry which is preliminary data.</text>
</comment>
<keyword evidence="2 3" id="KW-0732">Signal</keyword>
<evidence type="ECO:0000256" key="2">
    <source>
        <dbReference type="ARBA" id="ARBA00022729"/>
    </source>
</evidence>
<dbReference type="RefSeq" id="WP_036790790.1">
    <property type="nucleotide sequence ID" value="NZ_JQZV01000013.1"/>
</dbReference>
<feature type="chain" id="PRO_5044980847" description="2',3'-cyclic-nucleotide 2'-phosphodiesterase / 3'-nucleotidase" evidence="3">
    <location>
        <begin position="28"/>
        <end position="587"/>
    </location>
</feature>
<dbReference type="InterPro" id="IPR036907">
    <property type="entry name" value="5'-Nucleotdase_C_sf"/>
</dbReference>
<dbReference type="PANTHER" id="PTHR11575">
    <property type="entry name" value="5'-NUCLEOTIDASE-RELATED"/>
    <property type="match status" value="1"/>
</dbReference>
<feature type="domain" description="Calcineurin-like phosphoesterase" evidence="4">
    <location>
        <begin position="39"/>
        <end position="267"/>
    </location>
</feature>
<dbReference type="Proteomes" id="UP000030101">
    <property type="component" value="Unassembled WGS sequence"/>
</dbReference>
<evidence type="ECO:0008006" key="8">
    <source>
        <dbReference type="Google" id="ProtNLM"/>
    </source>
</evidence>
<comment type="similarity">
    <text evidence="1 3">Belongs to the 5'-nucleotidase family.</text>
</comment>
<evidence type="ECO:0000256" key="3">
    <source>
        <dbReference type="RuleBase" id="RU362119"/>
    </source>
</evidence>
<evidence type="ECO:0000256" key="1">
    <source>
        <dbReference type="ARBA" id="ARBA00006654"/>
    </source>
</evidence>
<feature type="domain" description="5'-Nucleotidase C-terminal" evidence="5">
    <location>
        <begin position="343"/>
        <end position="517"/>
    </location>
</feature>
<dbReference type="InterPro" id="IPR029052">
    <property type="entry name" value="Metallo-depent_PP-like"/>
</dbReference>
<dbReference type="InterPro" id="IPR006146">
    <property type="entry name" value="5'-Nucleotdase_CS"/>
</dbReference>
<dbReference type="InterPro" id="IPR008334">
    <property type="entry name" value="5'-Nucleotdase_C"/>
</dbReference>
<organism evidence="6 7">
    <name type="scientific">Porphyromonas canoris</name>
    <dbReference type="NCBI Taxonomy" id="36875"/>
    <lineage>
        <taxon>Bacteria</taxon>
        <taxon>Pseudomonadati</taxon>
        <taxon>Bacteroidota</taxon>
        <taxon>Bacteroidia</taxon>
        <taxon>Bacteroidales</taxon>
        <taxon>Porphyromonadaceae</taxon>
        <taxon>Porphyromonas</taxon>
    </lineage>
</organism>
<keyword evidence="3" id="KW-0378">Hydrolase</keyword>
<dbReference type="SUPFAM" id="SSF56300">
    <property type="entry name" value="Metallo-dependent phosphatases"/>
    <property type="match status" value="1"/>
</dbReference>
<dbReference type="InterPro" id="IPR004843">
    <property type="entry name" value="Calcineurin-like_PHP"/>
</dbReference>
<dbReference type="SUPFAM" id="SSF55816">
    <property type="entry name" value="5'-nucleotidase (syn. UDP-sugar hydrolase), C-terminal domain"/>
    <property type="match status" value="1"/>
</dbReference>
<feature type="signal peptide" evidence="3">
    <location>
        <begin position="1"/>
        <end position="27"/>
    </location>
</feature>
<evidence type="ECO:0000259" key="4">
    <source>
        <dbReference type="Pfam" id="PF00149"/>
    </source>
</evidence>
<dbReference type="Gene3D" id="3.90.780.10">
    <property type="entry name" value="5'-Nucleotidase, C-terminal domain"/>
    <property type="match status" value="1"/>
</dbReference>
<evidence type="ECO:0000259" key="5">
    <source>
        <dbReference type="Pfam" id="PF02872"/>
    </source>
</evidence>
<keyword evidence="3" id="KW-0547">Nucleotide-binding</keyword>
<evidence type="ECO:0000313" key="7">
    <source>
        <dbReference type="Proteomes" id="UP000030101"/>
    </source>
</evidence>
<dbReference type="PRINTS" id="PR01607">
    <property type="entry name" value="APYRASEFAMLY"/>
</dbReference>
<gene>
    <name evidence="6" type="ORF">HQ43_05595</name>
</gene>
<dbReference type="InterPro" id="IPR006179">
    <property type="entry name" value="5_nucleotidase/apyrase"/>
</dbReference>
<reference evidence="6 7" key="1">
    <citation type="submission" date="2014-08" db="EMBL/GenBank/DDBJ databases">
        <title>Porphyromonas canoris strain:OH2762 Genome sequencing.</title>
        <authorList>
            <person name="Wallis C."/>
            <person name="Deusch O."/>
            <person name="O'Flynn C."/>
            <person name="Davis I."/>
            <person name="Jospin G."/>
            <person name="Darling A.E."/>
            <person name="Coil D.A."/>
            <person name="Alexiev A."/>
            <person name="Horsfall A."/>
            <person name="Kirkwood N."/>
            <person name="Harris S."/>
            <person name="Eisen J.A."/>
        </authorList>
    </citation>
    <scope>NUCLEOTIDE SEQUENCE [LARGE SCALE GENOMIC DNA]</scope>
    <source>
        <strain evidence="7">COT-108 OH2762</strain>
    </source>
</reference>
<dbReference type="Pfam" id="PF00149">
    <property type="entry name" value="Metallophos"/>
    <property type="match status" value="1"/>
</dbReference>
<dbReference type="Pfam" id="PF02872">
    <property type="entry name" value="5_nucleotid_C"/>
    <property type="match status" value="1"/>
</dbReference>
<keyword evidence="7" id="KW-1185">Reference proteome</keyword>
<evidence type="ECO:0000313" key="6">
    <source>
        <dbReference type="EMBL" id="KGN91590.1"/>
    </source>
</evidence>